<accession>A0A2W5SJR0</accession>
<keyword evidence="3 6" id="KW-0812">Transmembrane</keyword>
<dbReference type="PANTHER" id="PTHR36570">
    <property type="entry name" value="DISULFIDE BOND FORMATION PROTEIN B"/>
    <property type="match status" value="1"/>
</dbReference>
<dbReference type="EMBL" id="QFQS01000001">
    <property type="protein sequence ID" value="PZQ99565.1"/>
    <property type="molecule type" value="Genomic_DNA"/>
</dbReference>
<comment type="caution">
    <text evidence="7">The sequence shown here is derived from an EMBL/GenBank/DDBJ whole genome shotgun (WGS) entry which is preliminary data.</text>
</comment>
<dbReference type="GO" id="GO:0006457">
    <property type="term" value="P:protein folding"/>
    <property type="evidence" value="ECO:0007669"/>
    <property type="project" value="InterPro"/>
</dbReference>
<dbReference type="AlphaFoldDB" id="A0A2W5SJR0"/>
<reference evidence="7 8" key="1">
    <citation type="submission" date="2017-08" db="EMBL/GenBank/DDBJ databases">
        <title>Infants hospitalized years apart are colonized by the same room-sourced microbial strains.</title>
        <authorList>
            <person name="Brooks B."/>
            <person name="Olm M.R."/>
            <person name="Firek B.A."/>
            <person name="Baker R."/>
            <person name="Thomas B.C."/>
            <person name="Morowitz M.J."/>
            <person name="Banfield J.F."/>
        </authorList>
    </citation>
    <scope>NUCLEOTIDE SEQUENCE [LARGE SCALE GENOMIC DNA]</scope>
    <source>
        <strain evidence="7">S2_003_000_R2_11</strain>
    </source>
</reference>
<gene>
    <name evidence="7" type="ORF">DI533_02535</name>
</gene>
<keyword evidence="4 6" id="KW-1133">Transmembrane helix</keyword>
<dbReference type="InterPro" id="IPR003752">
    <property type="entry name" value="DiS_bond_form_DsbB/BdbC"/>
</dbReference>
<dbReference type="GO" id="GO:0015035">
    <property type="term" value="F:protein-disulfide reductase activity"/>
    <property type="evidence" value="ECO:0007669"/>
    <property type="project" value="InterPro"/>
</dbReference>
<comment type="subcellular location">
    <subcellularLocation>
        <location evidence="1">Cell membrane</location>
        <topology evidence="1">Multi-pass membrane protein</topology>
    </subcellularLocation>
</comment>
<sequence>MGWLSLQGLAAYGHRKGTDEANSVTTRKGLISIATAGSALLLLGALAFQYLGGLAPCHLCILQRWPHLAAVLIGLVALMVPGRLLPLFGAAAALITAGIGLYHTGVERLWWQGPTSCSAGSIAGIDMKDLLDPTIVVAPVVRCDQVAWEMLGLSMASWNMLASLVLAVIWLMAARRS</sequence>
<dbReference type="Pfam" id="PF02600">
    <property type="entry name" value="DsbB"/>
    <property type="match status" value="1"/>
</dbReference>
<dbReference type="GO" id="GO:0005886">
    <property type="term" value="C:plasma membrane"/>
    <property type="evidence" value="ECO:0007669"/>
    <property type="project" value="UniProtKB-SubCell"/>
</dbReference>
<keyword evidence="2" id="KW-1003">Cell membrane</keyword>
<keyword evidence="5 6" id="KW-0472">Membrane</keyword>
<protein>
    <submittedName>
        <fullName evidence="7">Disulfide bond formation protein B</fullName>
    </submittedName>
</protein>
<evidence type="ECO:0000256" key="4">
    <source>
        <dbReference type="ARBA" id="ARBA00022989"/>
    </source>
</evidence>
<name>A0A2W5SJR0_CERSP</name>
<feature type="transmembrane region" description="Helical" evidence="6">
    <location>
        <begin position="64"/>
        <end position="80"/>
    </location>
</feature>
<dbReference type="InterPro" id="IPR050183">
    <property type="entry name" value="DsbB"/>
</dbReference>
<dbReference type="Proteomes" id="UP000248975">
    <property type="component" value="Unassembled WGS sequence"/>
</dbReference>
<evidence type="ECO:0000256" key="1">
    <source>
        <dbReference type="ARBA" id="ARBA00004651"/>
    </source>
</evidence>
<feature type="transmembrane region" description="Helical" evidence="6">
    <location>
        <begin position="87"/>
        <end position="105"/>
    </location>
</feature>
<evidence type="ECO:0000256" key="6">
    <source>
        <dbReference type="SAM" id="Phobius"/>
    </source>
</evidence>
<dbReference type="Gene3D" id="1.20.1550.10">
    <property type="entry name" value="DsbB-like"/>
    <property type="match status" value="1"/>
</dbReference>
<dbReference type="SUPFAM" id="SSF158442">
    <property type="entry name" value="DsbB-like"/>
    <property type="match status" value="1"/>
</dbReference>
<dbReference type="InterPro" id="IPR023380">
    <property type="entry name" value="DsbB-like_sf"/>
</dbReference>
<organism evidence="7 8">
    <name type="scientific">Cereibacter sphaeroides</name>
    <name type="common">Rhodobacter sphaeroides</name>
    <dbReference type="NCBI Taxonomy" id="1063"/>
    <lineage>
        <taxon>Bacteria</taxon>
        <taxon>Pseudomonadati</taxon>
        <taxon>Pseudomonadota</taxon>
        <taxon>Alphaproteobacteria</taxon>
        <taxon>Rhodobacterales</taxon>
        <taxon>Paracoccaceae</taxon>
        <taxon>Cereibacter</taxon>
    </lineage>
</organism>
<evidence type="ECO:0000313" key="8">
    <source>
        <dbReference type="Proteomes" id="UP000248975"/>
    </source>
</evidence>
<evidence type="ECO:0000313" key="7">
    <source>
        <dbReference type="EMBL" id="PZQ99565.1"/>
    </source>
</evidence>
<feature type="transmembrane region" description="Helical" evidence="6">
    <location>
        <begin position="156"/>
        <end position="174"/>
    </location>
</feature>
<dbReference type="InterPro" id="IPR024199">
    <property type="entry name" value="Uncharacterised_DsbB"/>
</dbReference>
<proteinExistence type="predicted"/>
<dbReference type="PANTHER" id="PTHR36570:SF3">
    <property type="entry name" value="DISULFIDE BOND FORMATION PROTEIN B"/>
    <property type="match status" value="1"/>
</dbReference>
<feature type="transmembrane region" description="Helical" evidence="6">
    <location>
        <begin position="30"/>
        <end position="52"/>
    </location>
</feature>
<evidence type="ECO:0000256" key="2">
    <source>
        <dbReference type="ARBA" id="ARBA00022475"/>
    </source>
</evidence>
<evidence type="ECO:0000256" key="3">
    <source>
        <dbReference type="ARBA" id="ARBA00022692"/>
    </source>
</evidence>
<dbReference type="PIRSF" id="PIRSF033913">
    <property type="entry name" value="S-S_format_DsbB"/>
    <property type="match status" value="1"/>
</dbReference>
<evidence type="ECO:0000256" key="5">
    <source>
        <dbReference type="ARBA" id="ARBA00023136"/>
    </source>
</evidence>